<dbReference type="PRINTS" id="PR01415">
    <property type="entry name" value="ANKYRIN"/>
</dbReference>
<evidence type="ECO:0000256" key="3">
    <source>
        <dbReference type="PROSITE-ProRule" id="PRU00023"/>
    </source>
</evidence>
<dbReference type="Pfam" id="PF12796">
    <property type="entry name" value="Ank_2"/>
    <property type="match status" value="1"/>
</dbReference>
<dbReference type="Proteomes" id="UP000664904">
    <property type="component" value="Chromosome"/>
</dbReference>
<keyword evidence="1" id="KW-0677">Repeat</keyword>
<dbReference type="AlphaFoldDB" id="A0A975DHJ7"/>
<feature type="transmembrane region" description="Helical" evidence="4">
    <location>
        <begin position="382"/>
        <end position="398"/>
    </location>
</feature>
<dbReference type="RefSeq" id="WP_208843609.1">
    <property type="nucleotide sequence ID" value="NZ_CP072133.1"/>
</dbReference>
<dbReference type="InterPro" id="IPR002110">
    <property type="entry name" value="Ankyrin_rpt"/>
</dbReference>
<accession>A0A975DHJ7</accession>
<gene>
    <name evidence="5" type="ORF">J5O05_03450</name>
</gene>
<dbReference type="PANTHER" id="PTHR24124">
    <property type="entry name" value="ANKYRIN REPEAT FAMILY A"/>
    <property type="match status" value="1"/>
</dbReference>
<protein>
    <submittedName>
        <fullName evidence="5">Ankyrin repeat domain-containing protein</fullName>
    </submittedName>
</protein>
<proteinExistence type="predicted"/>
<evidence type="ECO:0000313" key="5">
    <source>
        <dbReference type="EMBL" id="QTH71986.1"/>
    </source>
</evidence>
<dbReference type="InterPro" id="IPR036770">
    <property type="entry name" value="Ankyrin_rpt-contain_sf"/>
</dbReference>
<evidence type="ECO:0000256" key="2">
    <source>
        <dbReference type="ARBA" id="ARBA00023043"/>
    </source>
</evidence>
<dbReference type="PROSITE" id="PS50088">
    <property type="entry name" value="ANK_REPEAT"/>
    <property type="match status" value="1"/>
</dbReference>
<keyword evidence="4" id="KW-1133">Transmembrane helix</keyword>
<keyword evidence="4" id="KW-0812">Transmembrane</keyword>
<dbReference type="PROSITE" id="PS50297">
    <property type="entry name" value="ANK_REP_REGION"/>
    <property type="match status" value="1"/>
</dbReference>
<keyword evidence="4" id="KW-0472">Membrane</keyword>
<evidence type="ECO:0000256" key="1">
    <source>
        <dbReference type="ARBA" id="ARBA00022737"/>
    </source>
</evidence>
<evidence type="ECO:0000313" key="6">
    <source>
        <dbReference type="Proteomes" id="UP000664904"/>
    </source>
</evidence>
<dbReference type="PANTHER" id="PTHR24124:SF14">
    <property type="entry name" value="CHROMOSOME UNDETERMINED SCAFFOLD_25, WHOLE GENOME SHOTGUN SEQUENCE"/>
    <property type="match status" value="1"/>
</dbReference>
<keyword evidence="2 3" id="KW-0040">ANK repeat</keyword>
<reference evidence="5" key="1">
    <citation type="submission" date="2021-03" db="EMBL/GenBank/DDBJ databases">
        <title>Complete Genome of Pseudoalteromonas xiamenensis STKMTI.2, a new potential marine bacterium producing anti-Vibrio compounds.</title>
        <authorList>
            <person name="Handayani D.P."/>
            <person name="Isnansetyo A."/>
            <person name="Istiqomah I."/>
            <person name="Jumina J."/>
        </authorList>
    </citation>
    <scope>NUCLEOTIDE SEQUENCE</scope>
    <source>
        <strain evidence="5">STKMTI.2</strain>
    </source>
</reference>
<organism evidence="5 6">
    <name type="scientific">Pseudoalteromonas xiamenensis</name>
    <dbReference type="NCBI Taxonomy" id="882626"/>
    <lineage>
        <taxon>Bacteria</taxon>
        <taxon>Pseudomonadati</taxon>
        <taxon>Pseudomonadota</taxon>
        <taxon>Gammaproteobacteria</taxon>
        <taxon>Alteromonadales</taxon>
        <taxon>Pseudoalteromonadaceae</taxon>
        <taxon>Pseudoalteromonas</taxon>
    </lineage>
</organism>
<dbReference type="SUPFAM" id="SSF48403">
    <property type="entry name" value="Ankyrin repeat"/>
    <property type="match status" value="1"/>
</dbReference>
<keyword evidence="6" id="KW-1185">Reference proteome</keyword>
<dbReference type="EMBL" id="CP072133">
    <property type="protein sequence ID" value="QTH71986.1"/>
    <property type="molecule type" value="Genomic_DNA"/>
</dbReference>
<dbReference type="KEGG" id="pxi:J5O05_03450"/>
<dbReference type="SMART" id="SM00248">
    <property type="entry name" value="ANK"/>
    <property type="match status" value="2"/>
</dbReference>
<name>A0A975DHJ7_9GAMM</name>
<evidence type="ECO:0000256" key="4">
    <source>
        <dbReference type="SAM" id="Phobius"/>
    </source>
</evidence>
<feature type="transmembrane region" description="Helical" evidence="4">
    <location>
        <begin position="350"/>
        <end position="370"/>
    </location>
</feature>
<dbReference type="GO" id="GO:0010468">
    <property type="term" value="P:regulation of gene expression"/>
    <property type="evidence" value="ECO:0007669"/>
    <property type="project" value="TreeGrafter"/>
</dbReference>
<feature type="repeat" description="ANK" evidence="3">
    <location>
        <begin position="277"/>
        <end position="309"/>
    </location>
</feature>
<sequence length="440" mass="49105">MEQVLIWPKEYPLLVKGLVEQNGAFILDALEAWPSCGTSEDDQGVVSTVLPPLYYLQWMKPLEPFEACYYQHIAEFDETAQRYLMQLSQHFEAAEMAQESQILTLLGPFSGYSDIAAQATVDTSISLFKLLYDKRYFNVIAFCLEQGATLSADDVMLLWQELEFREKLTKHIPQQVRNVDTLETAVCDAISQGEDFYTLLELINENDVKDKLEEALLAHLSLENAKQSMAIRFIEQGAKGLAVNSLGESAIHLAAQKGFMDVVEQLQSESIEQADLKGNKPIHHAVVGNALPVVKRLIQLGADAKSKNLDGLSVYGLAVSLRRSAIIKSLESDFNLKELTPEEEFQKIRLAHVLSMLTSAMLPGVLFFFFDDGFAYKSEVTFGFTAFAIIFLMLGIKLKRDESYPIKGHPWSLVLLGVLSWLSVIGLLGLSVIAALTLLR</sequence>
<feature type="transmembrane region" description="Helical" evidence="4">
    <location>
        <begin position="418"/>
        <end position="439"/>
    </location>
</feature>
<dbReference type="Gene3D" id="1.25.40.20">
    <property type="entry name" value="Ankyrin repeat-containing domain"/>
    <property type="match status" value="1"/>
</dbReference>